<dbReference type="PATRIC" id="fig|1653479.3.peg.1297"/>
<evidence type="ECO:0000256" key="1">
    <source>
        <dbReference type="SAM" id="MobiDB-lite"/>
    </source>
</evidence>
<name>A0A143QJE4_RHOFA</name>
<evidence type="ECO:0000313" key="3">
    <source>
        <dbReference type="Proteomes" id="UP000076038"/>
    </source>
</evidence>
<reference evidence="2 3" key="1">
    <citation type="journal article" date="2016" name="Genome Announc.">
        <title>Complete Genome and Plasmid Sequences for Rhodococcus fascians D188 and Draft Sequences for Rhodococcus Isolates PBTS 1 and PBTS 2.</title>
        <authorList>
            <person name="Stamler R.A."/>
            <person name="Vereecke D."/>
            <person name="Zhang Y."/>
            <person name="Schilkey F."/>
            <person name="Devitt N."/>
            <person name="Randall J.J."/>
        </authorList>
    </citation>
    <scope>NUCLEOTIDE SEQUENCE [LARGE SCALE GENOMIC DNA]</scope>
    <source>
        <strain evidence="2 3">PBTS2</strain>
    </source>
</reference>
<protein>
    <submittedName>
        <fullName evidence="2">Uncharacterized protein</fullName>
    </submittedName>
</protein>
<reference evidence="3" key="2">
    <citation type="submission" date="2016-04" db="EMBL/GenBank/DDBJ databases">
        <title>Complete Genome and Plasmid Sequences for Rhodococcus fascians D188 and Draft Sequences for Rhodococcus spp. Isolates PBTS 1 and PBTS 2.</title>
        <authorList>
            <person name="Stamer R."/>
            <person name="Vereecke D."/>
            <person name="Zhang Y."/>
            <person name="Schilkey F."/>
            <person name="Devitt N."/>
            <person name="Randall J."/>
        </authorList>
    </citation>
    <scope>NUCLEOTIDE SEQUENCE [LARGE SCALE GENOMIC DNA]</scope>
    <source>
        <strain evidence="3">PBTS2</strain>
    </source>
</reference>
<dbReference type="KEGG" id="rhs:A3Q41_01281"/>
<keyword evidence="3" id="KW-1185">Reference proteome</keyword>
<dbReference type="Proteomes" id="UP000076038">
    <property type="component" value="Chromosome"/>
</dbReference>
<dbReference type="EMBL" id="CP015220">
    <property type="protein sequence ID" value="AMY22592.1"/>
    <property type="molecule type" value="Genomic_DNA"/>
</dbReference>
<gene>
    <name evidence="2" type="ORF">A3Q41_01281</name>
</gene>
<feature type="region of interest" description="Disordered" evidence="1">
    <location>
        <begin position="28"/>
        <end position="66"/>
    </location>
</feature>
<organism evidence="2 3">
    <name type="scientific">Rhodococcoides fascians</name>
    <name type="common">Rhodococcus fascians</name>
    <dbReference type="NCBI Taxonomy" id="1828"/>
    <lineage>
        <taxon>Bacteria</taxon>
        <taxon>Bacillati</taxon>
        <taxon>Actinomycetota</taxon>
        <taxon>Actinomycetes</taxon>
        <taxon>Mycobacteriales</taxon>
        <taxon>Nocardiaceae</taxon>
        <taxon>Rhodococcoides</taxon>
    </lineage>
</organism>
<accession>A0A143QJE4</accession>
<sequence length="66" mass="7311">MSSSNPRRELTDHDLRVVLRVLTGIHIGPEAPAAAEYQKPQTPRFSTGRLDPRRTPTPNYSRAGGN</sequence>
<evidence type="ECO:0000313" key="2">
    <source>
        <dbReference type="EMBL" id="AMY22592.1"/>
    </source>
</evidence>
<dbReference type="AlphaFoldDB" id="A0A143QJE4"/>
<proteinExistence type="predicted"/>